<feature type="transmembrane region" description="Helical" evidence="6">
    <location>
        <begin position="221"/>
        <end position="243"/>
    </location>
</feature>
<evidence type="ECO:0000256" key="5">
    <source>
        <dbReference type="SAM" id="MobiDB-lite"/>
    </source>
</evidence>
<dbReference type="GO" id="GO:0005886">
    <property type="term" value="C:plasma membrane"/>
    <property type="evidence" value="ECO:0007669"/>
    <property type="project" value="TreeGrafter"/>
</dbReference>
<dbReference type="AlphaFoldDB" id="A0AAD6V0T1"/>
<evidence type="ECO:0000256" key="3">
    <source>
        <dbReference type="ARBA" id="ARBA00022989"/>
    </source>
</evidence>
<dbReference type="GO" id="GO:0022857">
    <property type="term" value="F:transmembrane transporter activity"/>
    <property type="evidence" value="ECO:0007669"/>
    <property type="project" value="InterPro"/>
</dbReference>
<keyword evidence="9" id="KW-1185">Reference proteome</keyword>
<feature type="transmembrane region" description="Helical" evidence="6">
    <location>
        <begin position="295"/>
        <end position="317"/>
    </location>
</feature>
<feature type="transmembrane region" description="Helical" evidence="6">
    <location>
        <begin position="385"/>
        <end position="408"/>
    </location>
</feature>
<evidence type="ECO:0000256" key="1">
    <source>
        <dbReference type="ARBA" id="ARBA00004141"/>
    </source>
</evidence>
<keyword evidence="4 6" id="KW-0472">Membrane</keyword>
<reference evidence="8" key="1">
    <citation type="submission" date="2023-03" db="EMBL/GenBank/DDBJ databases">
        <title>Massive genome expansion in bonnet fungi (Mycena s.s.) driven by repeated elements and novel gene families across ecological guilds.</title>
        <authorList>
            <consortium name="Lawrence Berkeley National Laboratory"/>
            <person name="Harder C.B."/>
            <person name="Miyauchi S."/>
            <person name="Viragh M."/>
            <person name="Kuo A."/>
            <person name="Thoen E."/>
            <person name="Andreopoulos B."/>
            <person name="Lu D."/>
            <person name="Skrede I."/>
            <person name="Drula E."/>
            <person name="Henrissat B."/>
            <person name="Morin E."/>
            <person name="Kohler A."/>
            <person name="Barry K."/>
            <person name="LaButti K."/>
            <person name="Morin E."/>
            <person name="Salamov A."/>
            <person name="Lipzen A."/>
            <person name="Mereny Z."/>
            <person name="Hegedus B."/>
            <person name="Baldrian P."/>
            <person name="Stursova M."/>
            <person name="Weitz H."/>
            <person name="Taylor A."/>
            <person name="Grigoriev I.V."/>
            <person name="Nagy L.G."/>
            <person name="Martin F."/>
            <person name="Kauserud H."/>
        </authorList>
    </citation>
    <scope>NUCLEOTIDE SEQUENCE</scope>
    <source>
        <strain evidence="8">9144</strain>
    </source>
</reference>
<feature type="region of interest" description="Disordered" evidence="5">
    <location>
        <begin position="526"/>
        <end position="556"/>
    </location>
</feature>
<dbReference type="PANTHER" id="PTHR23501">
    <property type="entry name" value="MAJOR FACILITATOR SUPERFAMILY"/>
    <property type="match status" value="1"/>
</dbReference>
<feature type="transmembrane region" description="Helical" evidence="6">
    <location>
        <begin position="360"/>
        <end position="379"/>
    </location>
</feature>
<protein>
    <submittedName>
        <fullName evidence="8">Major facilitator superfamily domain-containing protein</fullName>
    </submittedName>
</protein>
<dbReference type="PROSITE" id="PS50850">
    <property type="entry name" value="MFS"/>
    <property type="match status" value="1"/>
</dbReference>
<feature type="compositionally biased region" description="Basic and acidic residues" evidence="5">
    <location>
        <begin position="526"/>
        <end position="545"/>
    </location>
</feature>
<comment type="subcellular location">
    <subcellularLocation>
        <location evidence="1">Membrane</location>
        <topology evidence="1">Multi-pass membrane protein</topology>
    </subcellularLocation>
</comment>
<dbReference type="PRINTS" id="PR01036">
    <property type="entry name" value="TCRTETB"/>
</dbReference>
<evidence type="ECO:0000256" key="4">
    <source>
        <dbReference type="ARBA" id="ARBA00023136"/>
    </source>
</evidence>
<dbReference type="PANTHER" id="PTHR23501:SF102">
    <property type="entry name" value="DRUG TRANSPORTER, PUTATIVE (AFU_ORTHOLOGUE AFUA_3G08530)-RELATED"/>
    <property type="match status" value="1"/>
</dbReference>
<feature type="transmembrane region" description="Helical" evidence="6">
    <location>
        <begin position="64"/>
        <end position="86"/>
    </location>
</feature>
<keyword evidence="2 6" id="KW-0812">Transmembrane</keyword>
<evidence type="ECO:0000313" key="9">
    <source>
        <dbReference type="Proteomes" id="UP001219525"/>
    </source>
</evidence>
<feature type="transmembrane region" description="Helical" evidence="6">
    <location>
        <begin position="185"/>
        <end position="209"/>
    </location>
</feature>
<gene>
    <name evidence="8" type="ORF">GGX14DRAFT_524954</name>
</gene>
<sequence length="556" mass="59909">MSSPNSETLTAGAKPDEGRRYYRSPSFWLVILGLCISSFLALLEATIVSNALPTIVNSLHGEDYVWVGSAYNLAAAAFMPSTGVLAQVFGRKSVLVVALAVFSLGCALCGAAQTMAMLIGGRTVQGIGGAGILSVSTIIISDVVPLSDRGVFNGLLQLLNLVLCLASGLGPVVGGTLAQNGKWRWIFYLNLPIAPVPGILVATCLNLKVPRWTWYESWQQFDALGNLLVISGSSLFAIGLTWGGSAKFPWDSASVIAPLCIGGVILLAFMLYEYRWSQSPMVPVKLMLNRTTLSGYLQVMIFPIPFIALVYYLPIYLQACKGLSPARSGVILFGLAFSTPPTAIITGIVITVTKRYRAQLWLGWVIGIVGLVLMGTTHADTSLRTFVGFEILVGVGFGIMFSSTYFPVLAPLPLTSAARALAFFVFLRQFFQIWGITIGGVILQNTFRGRIPQELLARLPSNLDPLTLIPLLHELPAADLEITRIAFADSLDRVWQIMAGISGAGFLVSCFTRHYELHTSTDKDWGVKEKGKDVPSAEAGVEREPGSSTDVVLPHT</sequence>
<feature type="transmembrane region" description="Helical" evidence="6">
    <location>
        <begin position="420"/>
        <end position="443"/>
    </location>
</feature>
<dbReference type="SUPFAM" id="SSF103473">
    <property type="entry name" value="MFS general substrate transporter"/>
    <property type="match status" value="1"/>
</dbReference>
<feature type="transmembrane region" description="Helical" evidence="6">
    <location>
        <begin position="255"/>
        <end position="274"/>
    </location>
</feature>
<proteinExistence type="predicted"/>
<organism evidence="8 9">
    <name type="scientific">Mycena pura</name>
    <dbReference type="NCBI Taxonomy" id="153505"/>
    <lineage>
        <taxon>Eukaryota</taxon>
        <taxon>Fungi</taxon>
        <taxon>Dikarya</taxon>
        <taxon>Basidiomycota</taxon>
        <taxon>Agaricomycotina</taxon>
        <taxon>Agaricomycetes</taxon>
        <taxon>Agaricomycetidae</taxon>
        <taxon>Agaricales</taxon>
        <taxon>Marasmiineae</taxon>
        <taxon>Mycenaceae</taxon>
        <taxon>Mycena</taxon>
    </lineage>
</organism>
<feature type="transmembrane region" description="Helical" evidence="6">
    <location>
        <begin position="93"/>
        <end position="120"/>
    </location>
</feature>
<keyword evidence="3 6" id="KW-1133">Transmembrane helix</keyword>
<dbReference type="InterPro" id="IPR011701">
    <property type="entry name" value="MFS"/>
</dbReference>
<feature type="transmembrane region" description="Helical" evidence="6">
    <location>
        <begin position="126"/>
        <end position="146"/>
    </location>
</feature>
<dbReference type="Gene3D" id="1.20.1250.20">
    <property type="entry name" value="MFS general substrate transporter like domains"/>
    <property type="match status" value="2"/>
</dbReference>
<accession>A0AAD6V0T1</accession>
<comment type="caution">
    <text evidence="8">The sequence shown here is derived from an EMBL/GenBank/DDBJ whole genome shotgun (WGS) entry which is preliminary data.</text>
</comment>
<dbReference type="Pfam" id="PF07690">
    <property type="entry name" value="MFS_1"/>
    <property type="match status" value="1"/>
</dbReference>
<evidence type="ECO:0000259" key="7">
    <source>
        <dbReference type="PROSITE" id="PS50850"/>
    </source>
</evidence>
<evidence type="ECO:0000313" key="8">
    <source>
        <dbReference type="EMBL" id="KAJ7199977.1"/>
    </source>
</evidence>
<name>A0AAD6V0T1_9AGAR</name>
<feature type="domain" description="Major facilitator superfamily (MFS) profile" evidence="7">
    <location>
        <begin position="30"/>
        <end position="517"/>
    </location>
</feature>
<dbReference type="InterPro" id="IPR036259">
    <property type="entry name" value="MFS_trans_sf"/>
</dbReference>
<feature type="transmembrane region" description="Helical" evidence="6">
    <location>
        <begin position="27"/>
        <end position="52"/>
    </location>
</feature>
<evidence type="ECO:0000256" key="2">
    <source>
        <dbReference type="ARBA" id="ARBA00022692"/>
    </source>
</evidence>
<dbReference type="EMBL" id="JARJCW010000065">
    <property type="protein sequence ID" value="KAJ7199977.1"/>
    <property type="molecule type" value="Genomic_DNA"/>
</dbReference>
<feature type="transmembrane region" description="Helical" evidence="6">
    <location>
        <begin position="158"/>
        <end position="179"/>
    </location>
</feature>
<dbReference type="InterPro" id="IPR020846">
    <property type="entry name" value="MFS_dom"/>
</dbReference>
<feature type="transmembrane region" description="Helical" evidence="6">
    <location>
        <begin position="329"/>
        <end position="353"/>
    </location>
</feature>
<evidence type="ECO:0000256" key="6">
    <source>
        <dbReference type="SAM" id="Phobius"/>
    </source>
</evidence>
<dbReference type="Proteomes" id="UP001219525">
    <property type="component" value="Unassembled WGS sequence"/>
</dbReference>